<name>A0A0R1N1L3_9LACO</name>
<dbReference type="AlphaFoldDB" id="A0A0R1N1L3"/>
<evidence type="ECO:0000313" key="1">
    <source>
        <dbReference type="EMBL" id="KRL13900.1"/>
    </source>
</evidence>
<dbReference type="EMBL" id="AZEC01000003">
    <property type="protein sequence ID" value="KRL13900.1"/>
    <property type="molecule type" value="Genomic_DNA"/>
</dbReference>
<protein>
    <submittedName>
        <fullName evidence="1">Uncharacterized protein</fullName>
    </submittedName>
</protein>
<organism evidence="1 2">
    <name type="scientific">Schleiferilactobacillus perolens DSM 12744</name>
    <dbReference type="NCBI Taxonomy" id="1423792"/>
    <lineage>
        <taxon>Bacteria</taxon>
        <taxon>Bacillati</taxon>
        <taxon>Bacillota</taxon>
        <taxon>Bacilli</taxon>
        <taxon>Lactobacillales</taxon>
        <taxon>Lactobacillaceae</taxon>
        <taxon>Schleiferilactobacillus</taxon>
    </lineage>
</organism>
<dbReference type="Proteomes" id="UP000051330">
    <property type="component" value="Unassembled WGS sequence"/>
</dbReference>
<dbReference type="STRING" id="1423792.FD09_GL001933"/>
<dbReference type="PATRIC" id="fig|1423792.3.peg.1961"/>
<gene>
    <name evidence="1" type="ORF">FD09_GL001933</name>
</gene>
<dbReference type="RefSeq" id="WP_057818867.1">
    <property type="nucleotide sequence ID" value="NZ_AZEC01000003.1"/>
</dbReference>
<sequence length="82" mass="9406">MAAVEDGTAGDPKDIEMTSMLDKKMNEEFDWSDSTLPIRDALWDYYMEKNNHSTDKTEKDMEPTLNMSDDDVKALATKLLKK</sequence>
<dbReference type="Pfam" id="PF24305">
    <property type="entry name" value="P8"/>
    <property type="match status" value="1"/>
</dbReference>
<comment type="caution">
    <text evidence="1">The sequence shown here is derived from an EMBL/GenBank/DDBJ whole genome shotgun (WGS) entry which is preliminary data.</text>
</comment>
<evidence type="ECO:0000313" key="2">
    <source>
        <dbReference type="Proteomes" id="UP000051330"/>
    </source>
</evidence>
<keyword evidence="2" id="KW-1185">Reference proteome</keyword>
<dbReference type="InterPro" id="IPR056216">
    <property type="entry name" value="P8-like"/>
</dbReference>
<reference evidence="1 2" key="1">
    <citation type="journal article" date="2015" name="Genome Announc.">
        <title>Expanding the biotechnology potential of lactobacilli through comparative genomics of 213 strains and associated genera.</title>
        <authorList>
            <person name="Sun Z."/>
            <person name="Harris H.M."/>
            <person name="McCann A."/>
            <person name="Guo C."/>
            <person name="Argimon S."/>
            <person name="Zhang W."/>
            <person name="Yang X."/>
            <person name="Jeffery I.B."/>
            <person name="Cooney J.C."/>
            <person name="Kagawa T.F."/>
            <person name="Liu W."/>
            <person name="Song Y."/>
            <person name="Salvetti E."/>
            <person name="Wrobel A."/>
            <person name="Rasinkangas P."/>
            <person name="Parkhill J."/>
            <person name="Rea M.C."/>
            <person name="O'Sullivan O."/>
            <person name="Ritari J."/>
            <person name="Douillard F.P."/>
            <person name="Paul Ross R."/>
            <person name="Yang R."/>
            <person name="Briner A.E."/>
            <person name="Felis G.E."/>
            <person name="de Vos W.M."/>
            <person name="Barrangou R."/>
            <person name="Klaenhammer T.R."/>
            <person name="Caufield P.W."/>
            <person name="Cui Y."/>
            <person name="Zhang H."/>
            <person name="O'Toole P.W."/>
        </authorList>
    </citation>
    <scope>NUCLEOTIDE SEQUENCE [LARGE SCALE GENOMIC DNA]</scope>
    <source>
        <strain evidence="1 2">DSM 12744</strain>
    </source>
</reference>
<proteinExistence type="predicted"/>
<accession>A0A0R1N1L3</accession>